<evidence type="ECO:0000256" key="1">
    <source>
        <dbReference type="PIRSR" id="PIRSR613078-2"/>
    </source>
</evidence>
<evidence type="ECO:0000313" key="3">
    <source>
        <dbReference type="Proteomes" id="UP000027821"/>
    </source>
</evidence>
<dbReference type="InterPro" id="IPR013078">
    <property type="entry name" value="His_Pase_superF_clade-1"/>
</dbReference>
<accession>A0A074L1T3</accession>
<evidence type="ECO:0000313" key="2">
    <source>
        <dbReference type="EMBL" id="KEO74455.1"/>
    </source>
</evidence>
<proteinExistence type="predicted"/>
<dbReference type="eggNOG" id="COG2062">
    <property type="taxonomic scope" value="Bacteria"/>
</dbReference>
<dbReference type="Proteomes" id="UP000027821">
    <property type="component" value="Unassembled WGS sequence"/>
</dbReference>
<dbReference type="SUPFAM" id="SSF53254">
    <property type="entry name" value="Phosphoglycerate mutase-like"/>
    <property type="match status" value="1"/>
</dbReference>
<keyword evidence="3" id="KW-1185">Reference proteome</keyword>
<reference evidence="2 3" key="1">
    <citation type="submission" date="2014-04" db="EMBL/GenBank/DDBJ databases">
        <title>Characterization and application of a salt tolerant electro-active bacterium.</title>
        <authorList>
            <person name="Yang L."/>
            <person name="Wei S."/>
            <person name="Tay Q.X.M."/>
        </authorList>
    </citation>
    <scope>NUCLEOTIDE SEQUENCE [LARGE SCALE GENOMIC DNA]</scope>
    <source>
        <strain evidence="2 3">LY1</strain>
    </source>
</reference>
<dbReference type="CDD" id="cd07067">
    <property type="entry name" value="HP_PGM_like"/>
    <property type="match status" value="1"/>
</dbReference>
<dbReference type="RefSeq" id="WP_035072594.1">
    <property type="nucleotide sequence ID" value="NZ_JMIH01000015.1"/>
</dbReference>
<comment type="caution">
    <text evidence="2">The sequence shown here is derived from an EMBL/GenBank/DDBJ whole genome shotgun (WGS) entry which is preliminary data.</text>
</comment>
<feature type="binding site" evidence="1">
    <location>
        <position position="58"/>
    </location>
    <ligand>
        <name>substrate</name>
    </ligand>
</feature>
<dbReference type="AlphaFoldDB" id="A0A074L1T3"/>
<dbReference type="STRING" id="1048983.EL17_06880"/>
<gene>
    <name evidence="2" type="ORF">EL17_06880</name>
</gene>
<dbReference type="PANTHER" id="PTHR47623">
    <property type="entry name" value="OS09G0287300 PROTEIN"/>
    <property type="match status" value="1"/>
</dbReference>
<dbReference type="OrthoDB" id="9810154at2"/>
<dbReference type="EMBL" id="JMIH01000015">
    <property type="protein sequence ID" value="KEO74455.1"/>
    <property type="molecule type" value="Genomic_DNA"/>
</dbReference>
<name>A0A074L1T3_9BACT</name>
<protein>
    <submittedName>
        <fullName evidence="2">Phosphoglycerate mutase</fullName>
    </submittedName>
</protein>
<dbReference type="PANTHER" id="PTHR47623:SF1">
    <property type="entry name" value="OS09G0287300 PROTEIN"/>
    <property type="match status" value="1"/>
</dbReference>
<sequence>MKKILICRHGKSSWEDPYLSDHDRPLAARGLINTKEMARRLLSRSIKPDLALSSDAKRARDTAFFTFDILGINKEKIEQHASLFHASANTILEHLQMISDHINIVFLYGHNPGFNELIWMLGGEIDNLPTAGQYGFNLKVNKWSEIHKDKAEHWFYDFPKNNIQNLRTS</sequence>
<organism evidence="2 3">
    <name type="scientific">Anditalea andensis</name>
    <dbReference type="NCBI Taxonomy" id="1048983"/>
    <lineage>
        <taxon>Bacteria</taxon>
        <taxon>Pseudomonadati</taxon>
        <taxon>Bacteroidota</taxon>
        <taxon>Cytophagia</taxon>
        <taxon>Cytophagales</taxon>
        <taxon>Cytophagaceae</taxon>
        <taxon>Anditalea</taxon>
    </lineage>
</organism>
<dbReference type="InterPro" id="IPR029033">
    <property type="entry name" value="His_PPase_superfam"/>
</dbReference>
<dbReference type="Gene3D" id="3.40.50.1240">
    <property type="entry name" value="Phosphoglycerate mutase-like"/>
    <property type="match status" value="1"/>
</dbReference>
<dbReference type="Pfam" id="PF00300">
    <property type="entry name" value="His_Phos_1"/>
    <property type="match status" value="1"/>
</dbReference>